<organism evidence="1">
    <name type="scientific">Anguilla anguilla</name>
    <name type="common">European freshwater eel</name>
    <name type="synonym">Muraena anguilla</name>
    <dbReference type="NCBI Taxonomy" id="7936"/>
    <lineage>
        <taxon>Eukaryota</taxon>
        <taxon>Metazoa</taxon>
        <taxon>Chordata</taxon>
        <taxon>Craniata</taxon>
        <taxon>Vertebrata</taxon>
        <taxon>Euteleostomi</taxon>
        <taxon>Actinopterygii</taxon>
        <taxon>Neopterygii</taxon>
        <taxon>Teleostei</taxon>
        <taxon>Anguilliformes</taxon>
        <taxon>Anguillidae</taxon>
        <taxon>Anguilla</taxon>
    </lineage>
</organism>
<protein>
    <submittedName>
        <fullName evidence="1">Uncharacterized protein</fullName>
    </submittedName>
</protein>
<evidence type="ECO:0000313" key="1">
    <source>
        <dbReference type="EMBL" id="JAH07107.1"/>
    </source>
</evidence>
<dbReference type="EMBL" id="GBXM01101470">
    <property type="protein sequence ID" value="JAH07107.1"/>
    <property type="molecule type" value="Transcribed_RNA"/>
</dbReference>
<name>A0A0E9PS33_ANGAN</name>
<sequence length="81" mass="9395">MSFGPWNRSLASTDVRNARQPWFPSIFLKFLCTKHRLGCSFMCGLHIQLLSSIRSLERSRSKATQHVNLQICVTNMKYHIV</sequence>
<proteinExistence type="predicted"/>
<reference evidence="1" key="2">
    <citation type="journal article" date="2015" name="Fish Shellfish Immunol.">
        <title>Early steps in the European eel (Anguilla anguilla)-Vibrio vulnificus interaction in the gills: Role of the RtxA13 toxin.</title>
        <authorList>
            <person name="Callol A."/>
            <person name="Pajuelo D."/>
            <person name="Ebbesson L."/>
            <person name="Teles M."/>
            <person name="MacKenzie S."/>
            <person name="Amaro C."/>
        </authorList>
    </citation>
    <scope>NUCLEOTIDE SEQUENCE</scope>
</reference>
<dbReference type="AlphaFoldDB" id="A0A0E9PS33"/>
<accession>A0A0E9PS33</accession>
<reference evidence="1" key="1">
    <citation type="submission" date="2014-11" db="EMBL/GenBank/DDBJ databases">
        <authorList>
            <person name="Amaro Gonzalez C."/>
        </authorList>
    </citation>
    <scope>NUCLEOTIDE SEQUENCE</scope>
</reference>